<comment type="function">
    <text evidence="8">Component of the Mediator complex, a coactivator involved in the regulated transcription of nearly all RNA polymerase II-dependent genes. Mediator functions as a bridge to convey information from gene-specific regulatory proteins to the basal RNA polymerase II transcription machinery. Mediator is recruited to promoters by direct interactions with regulatory proteins and serves as a scaffold for the assembly of a functional preinitiation complex with RNA polymerase II and the general transcription factors.</text>
</comment>
<dbReference type="GO" id="GO:0016592">
    <property type="term" value="C:mediator complex"/>
    <property type="evidence" value="ECO:0007669"/>
    <property type="project" value="InterPro"/>
</dbReference>
<dbReference type="InterPro" id="IPR019313">
    <property type="entry name" value="Mediator_Med17"/>
</dbReference>
<comment type="similarity">
    <text evidence="2 8">Belongs to the Mediator complex subunit 17 family.</text>
</comment>
<evidence type="ECO:0000313" key="11">
    <source>
        <dbReference type="Proteomes" id="UP000019384"/>
    </source>
</evidence>
<evidence type="ECO:0000256" key="7">
    <source>
        <dbReference type="ARBA" id="ARBA00032014"/>
    </source>
</evidence>
<dbReference type="PANTHER" id="PTHR13114">
    <property type="entry name" value="MEDIATOR OF RNA POLYMERASE II TRANSCRIPTION SUBUNIT 17"/>
    <property type="match status" value="1"/>
</dbReference>
<dbReference type="GO" id="GO:0006357">
    <property type="term" value="P:regulation of transcription by RNA polymerase II"/>
    <property type="evidence" value="ECO:0007669"/>
    <property type="project" value="InterPro"/>
</dbReference>
<reference evidence="10" key="2">
    <citation type="submission" date="2014-02" db="EMBL/GenBank/DDBJ databases">
        <title>Complete DNA sequence of /Kuraishia capsulata/ illustrates novel genomic features among budding yeasts (/Saccharomycotina/).</title>
        <authorList>
            <person name="Morales L."/>
            <person name="Noel B."/>
            <person name="Porcel B."/>
            <person name="Marcet-Houben M."/>
            <person name="Hullo M-F."/>
            <person name="Sacerdot C."/>
            <person name="Tekaia F."/>
            <person name="Leh-Louis V."/>
            <person name="Despons L."/>
            <person name="Khanna V."/>
            <person name="Aury J-M."/>
            <person name="Barbe V."/>
            <person name="Couloux A."/>
            <person name="Labadie K."/>
            <person name="Pelletier E."/>
            <person name="Souciet J-L."/>
            <person name="Boekhout T."/>
            <person name="Gabaldon T."/>
            <person name="Wincker P."/>
            <person name="Dujon B."/>
        </authorList>
    </citation>
    <scope>NUCLEOTIDE SEQUENCE</scope>
    <source>
        <strain evidence="10">CBS 1993</strain>
    </source>
</reference>
<dbReference type="GO" id="GO:0070847">
    <property type="term" value="C:core mediator complex"/>
    <property type="evidence" value="ECO:0007669"/>
    <property type="project" value="TreeGrafter"/>
</dbReference>
<evidence type="ECO:0000256" key="4">
    <source>
        <dbReference type="ARBA" id="ARBA00023015"/>
    </source>
</evidence>
<evidence type="ECO:0000256" key="6">
    <source>
        <dbReference type="ARBA" id="ARBA00023242"/>
    </source>
</evidence>
<evidence type="ECO:0000256" key="5">
    <source>
        <dbReference type="ARBA" id="ARBA00023163"/>
    </source>
</evidence>
<comment type="subunit">
    <text evidence="8">Component of the Mediator complex.</text>
</comment>
<accession>W6MGT0</accession>
<reference evidence="10" key="1">
    <citation type="submission" date="2013-12" db="EMBL/GenBank/DDBJ databases">
        <authorList>
            <person name="Genoscope - CEA"/>
        </authorList>
    </citation>
    <scope>NUCLEOTIDE SEQUENCE</scope>
    <source>
        <strain evidence="10">CBS 1993</strain>
    </source>
</reference>
<evidence type="ECO:0000313" key="10">
    <source>
        <dbReference type="EMBL" id="CDK25389.1"/>
    </source>
</evidence>
<keyword evidence="5 8" id="KW-0804">Transcription</keyword>
<feature type="compositionally biased region" description="Polar residues" evidence="9">
    <location>
        <begin position="288"/>
        <end position="301"/>
    </location>
</feature>
<keyword evidence="6 8" id="KW-0539">Nucleus</keyword>
<organism evidence="10 11">
    <name type="scientific">Kuraishia capsulata CBS 1993</name>
    <dbReference type="NCBI Taxonomy" id="1382522"/>
    <lineage>
        <taxon>Eukaryota</taxon>
        <taxon>Fungi</taxon>
        <taxon>Dikarya</taxon>
        <taxon>Ascomycota</taxon>
        <taxon>Saccharomycotina</taxon>
        <taxon>Pichiomycetes</taxon>
        <taxon>Pichiales</taxon>
        <taxon>Pichiaceae</taxon>
        <taxon>Kuraishia</taxon>
    </lineage>
</organism>
<protein>
    <recommendedName>
        <fullName evidence="3 8">Mediator of RNA polymerase II transcription subunit 17</fullName>
    </recommendedName>
    <alternativeName>
        <fullName evidence="7 8">Mediator complex subunit 17</fullName>
    </alternativeName>
</protein>
<dbReference type="AlphaFoldDB" id="W6MGT0"/>
<evidence type="ECO:0000256" key="2">
    <source>
        <dbReference type="ARBA" id="ARBA00005635"/>
    </source>
</evidence>
<evidence type="ECO:0000256" key="8">
    <source>
        <dbReference type="RuleBase" id="RU364140"/>
    </source>
</evidence>
<dbReference type="HOGENOM" id="CLU_023188_1_0_1"/>
<comment type="subcellular location">
    <subcellularLocation>
        <location evidence="1 8">Nucleus</location>
    </subcellularLocation>
</comment>
<dbReference type="GO" id="GO:0003712">
    <property type="term" value="F:transcription coregulator activity"/>
    <property type="evidence" value="ECO:0007669"/>
    <property type="project" value="InterPro"/>
</dbReference>
<evidence type="ECO:0000256" key="1">
    <source>
        <dbReference type="ARBA" id="ARBA00004123"/>
    </source>
</evidence>
<feature type="region of interest" description="Disordered" evidence="9">
    <location>
        <begin position="278"/>
        <end position="301"/>
    </location>
</feature>
<keyword evidence="11" id="KW-1185">Reference proteome</keyword>
<evidence type="ECO:0000256" key="3">
    <source>
        <dbReference type="ARBA" id="ARBA00019610"/>
    </source>
</evidence>
<dbReference type="OrthoDB" id="5319830at2759"/>
<keyword evidence="4 8" id="KW-0805">Transcription regulation</keyword>
<sequence length="459" mass="52068">MSPHLKQFVRVGSLNSDKIVAEDDPNEAERVSRVGQGWKLDSLTRAGSSLRSASTRLSEEVLKERKYWGDVVQVLKCKEVLTKSNSLGGTSGNTKEFGVKYGFGDSGSNYFDKGIGLLKKNNVYGNVMFRPATNEQIERTYKVVTVRVLGNVDDQFVLLGQSDIKTQLAKFERRKQSGIPVLSEIERARFFLFEEELFYQLLKEAATLLSTNVQVESNKIIVNLHNEVVEIEAIAPDMSEEDNEDDDMDVSKPLSVHDRRAELIALFLRLMLCAHHKRNREKKRQPPKSLQQLNPEQHAQNSHENVLLLRPFIGYYKHNEFVRELESILKETVQKVFDNDFARAEKIMNDPETFKITRSHKHASEVSDSDPFGKCITPPQSDFQLTIPLKTGTGSLKIVIATSGTQTFCNLSTKIDIYRITPSGSVSDTDDYELLLDVSFNDLRDLQDCLSWAIPQYVI</sequence>
<dbReference type="PANTHER" id="PTHR13114:SF7">
    <property type="entry name" value="MEDIATOR OF RNA POLYMERASE II TRANSCRIPTION SUBUNIT 17"/>
    <property type="match status" value="1"/>
</dbReference>
<proteinExistence type="inferred from homology"/>
<name>W6MGT0_9ASCO</name>
<dbReference type="Pfam" id="PF10156">
    <property type="entry name" value="Med17"/>
    <property type="match status" value="1"/>
</dbReference>
<gene>
    <name evidence="8" type="primary">MED17</name>
    <name evidence="10" type="ORF">KUCA_T00001358001</name>
</gene>
<evidence type="ECO:0000256" key="9">
    <source>
        <dbReference type="SAM" id="MobiDB-lite"/>
    </source>
</evidence>
<dbReference type="Proteomes" id="UP000019384">
    <property type="component" value="Unassembled WGS sequence"/>
</dbReference>
<dbReference type="STRING" id="1382522.W6MGT0"/>
<keyword evidence="8" id="KW-0010">Activator</keyword>
<dbReference type="EMBL" id="HG793126">
    <property type="protein sequence ID" value="CDK25389.1"/>
    <property type="molecule type" value="Genomic_DNA"/>
</dbReference>